<feature type="transmembrane region" description="Helical" evidence="1">
    <location>
        <begin position="37"/>
        <end position="54"/>
    </location>
</feature>
<feature type="transmembrane region" description="Helical" evidence="1">
    <location>
        <begin position="66"/>
        <end position="84"/>
    </location>
</feature>
<feature type="transmembrane region" description="Helical" evidence="1">
    <location>
        <begin position="116"/>
        <end position="133"/>
    </location>
</feature>
<keyword evidence="1" id="KW-1133">Transmembrane helix</keyword>
<feature type="transmembrane region" description="Helical" evidence="1">
    <location>
        <begin position="175"/>
        <end position="192"/>
    </location>
</feature>
<keyword evidence="1" id="KW-0812">Transmembrane</keyword>
<organism evidence="2">
    <name type="scientific">Brevirhabdus pacifica</name>
    <dbReference type="NCBI Taxonomy" id="1267768"/>
    <lineage>
        <taxon>Bacteria</taxon>
        <taxon>Pseudomonadati</taxon>
        <taxon>Pseudomonadota</taxon>
        <taxon>Alphaproteobacteria</taxon>
        <taxon>Rhodobacterales</taxon>
        <taxon>Paracoccaceae</taxon>
        <taxon>Brevirhabdus</taxon>
    </lineage>
</organism>
<feature type="transmembrane region" description="Helical" evidence="1">
    <location>
        <begin position="198"/>
        <end position="214"/>
    </location>
</feature>
<evidence type="ECO:0008006" key="3">
    <source>
        <dbReference type="Google" id="ProtNLM"/>
    </source>
</evidence>
<dbReference type="AlphaFoldDB" id="A0A1P8QYF3"/>
<accession>A0A1P8QYF3</accession>
<dbReference type="OrthoDB" id="8480001at2"/>
<reference evidence="2" key="1">
    <citation type="submission" date="2017-01" db="EMBL/GenBank/DDBJ databases">
        <title>Genomic analysis of Xuhuaishuia manganoxidans DY6-4.</title>
        <authorList>
            <person name="Wang X."/>
        </authorList>
    </citation>
    <scope>NUCLEOTIDE SEQUENCE</scope>
    <source>
        <strain evidence="2">DY6-4</strain>
        <plasmid evidence="2">unnamed</plasmid>
    </source>
</reference>
<gene>
    <name evidence="2" type="ORF">BV394_15935</name>
</gene>
<keyword evidence="1" id="KW-0472">Membrane</keyword>
<feature type="transmembrane region" description="Helical" evidence="1">
    <location>
        <begin position="12"/>
        <end position="31"/>
    </location>
</feature>
<feature type="transmembrane region" description="Helical" evidence="1">
    <location>
        <begin position="153"/>
        <end position="170"/>
    </location>
</feature>
<evidence type="ECO:0000313" key="2">
    <source>
        <dbReference type="EMBL" id="APX91385.1"/>
    </source>
</evidence>
<evidence type="ECO:0000256" key="1">
    <source>
        <dbReference type="SAM" id="Phobius"/>
    </source>
</evidence>
<feature type="transmembrane region" description="Helical" evidence="1">
    <location>
        <begin position="304"/>
        <end position="323"/>
    </location>
</feature>
<sequence length="396" mass="43584">MEVRMGVQGLRPSWTTLGLLAYFALVLGGYLYFNLPLMVLGLVVTIGIALAGWRRILNRNLDGARMVMLSVFTVMTLMLPFAIYKSNFAPFHYATGVFGMFAAYVLSGYGEDLRKALFGMLVLMQGIILLYLATTAQTILPLDYMVKDASSNAITLFLVLVQAVYGVVLYHQKRSVPLVTPVVTLYIAIEGYGRGSLLAALVLVLLSVAFYGFTQRSMKRRLIMVAAVGVVSALFFLRFYDLAVWYLANATKLSAGLVDYARAEMWEAYVDKLDFLSILIGADFELTVIEATYNGNPHSSLIRAHHFFGLPYLVLILFLCVAIPLSTRGAGARLLNTVFYLVILMRIVSEPSLFPTPLDLFFYLGLFTMMSSPPAVPSRGPGATPVPQVPFGASHA</sequence>
<dbReference type="EMBL" id="CP019127">
    <property type="protein sequence ID" value="APX91385.1"/>
    <property type="molecule type" value="Genomic_DNA"/>
</dbReference>
<feature type="transmembrane region" description="Helical" evidence="1">
    <location>
        <begin position="221"/>
        <end position="240"/>
    </location>
</feature>
<protein>
    <recommendedName>
        <fullName evidence="3">O-antigen ligase-like membrane protein</fullName>
    </recommendedName>
</protein>
<geneLocation type="plasmid" evidence="2">
    <name>unnamed</name>
</geneLocation>
<proteinExistence type="predicted"/>
<feature type="transmembrane region" description="Helical" evidence="1">
    <location>
        <begin position="330"/>
        <end position="348"/>
    </location>
</feature>
<feature type="transmembrane region" description="Helical" evidence="1">
    <location>
        <begin position="90"/>
        <end position="109"/>
    </location>
</feature>
<keyword evidence="2" id="KW-0614">Plasmid</keyword>
<name>A0A1P8QYF3_9RHOB</name>